<dbReference type="SUPFAM" id="SSF51703">
    <property type="entry name" value="Cobalamin (vitamin B12)-dependent enzymes"/>
    <property type="match status" value="1"/>
</dbReference>
<sequence length="480" mass="54460">MKKRLLDDFTPVSEAAWKQKIQMDLKGADYNQTLVTPTPDGINIKPIYHSDSAVNIDTPSRGTQNNDWYISQKIYCGNARAANKKALNVLSRGAEGVLLDIPNPDIDLEVLLKDLPEVGLQVHPRFLDLDFLKKLHGFKPKAYVHLDIIHQLAATGNWFINQKSDRTHYANFLKSFQGYFSNITVNTSTYQQAGATVTQELAYFAAHLNEYLNHYCDNTKEHDKDIYDAFLPDRQAGAKAEMVTERSRSKRINIDTTIGSNYFMEIAKYRAYRILTKTLGNAYGIKDLGCYITATPSLRNKSLLDYNVNLLRTTTECMSAVLGGADTVHNLAYDAFFNKENEFGDRIARNQLLILKEEAYLNKVANAADGTYYINALTKELTEKALEIFKSIEKAGGFVQSLFEGTIQRKVKESDTAERDRLKKGEKTLVGVNKFPNAEAPLQKEYEILPFQKIEPRKTLIQPILFKRLAEDVEIEQMPK</sequence>
<protein>
    <submittedName>
        <fullName evidence="2">Methylmalonyl-CoA mutase</fullName>
    </submittedName>
</protein>
<dbReference type="PANTHER" id="PTHR48101">
    <property type="entry name" value="METHYLMALONYL-COA MUTASE, MITOCHONDRIAL-RELATED"/>
    <property type="match status" value="1"/>
</dbReference>
<evidence type="ECO:0000313" key="3">
    <source>
        <dbReference type="Proteomes" id="UP000239532"/>
    </source>
</evidence>
<reference evidence="2 3" key="1">
    <citation type="submission" date="2016-11" db="EMBL/GenBank/DDBJ databases">
        <title>Trade-off between light-utilization and light-protection in marine flavobacteria.</title>
        <authorList>
            <person name="Kumagai Y."/>
        </authorList>
    </citation>
    <scope>NUCLEOTIDE SEQUENCE [LARGE SCALE GENOMIC DNA]</scope>
    <source>
        <strain evidence="2 3">JCM 17109</strain>
    </source>
</reference>
<dbReference type="CDD" id="cd03677">
    <property type="entry name" value="MM_CoA_mutase_beta"/>
    <property type="match status" value="1"/>
</dbReference>
<feature type="domain" description="Methylmalonyl-CoA mutase alpha/beta chain catalytic" evidence="1">
    <location>
        <begin position="250"/>
        <end position="449"/>
    </location>
</feature>
<dbReference type="Gene3D" id="3.20.20.240">
    <property type="entry name" value="Methylmalonyl-CoA mutase"/>
    <property type="match status" value="2"/>
</dbReference>
<keyword evidence="3" id="KW-1185">Reference proteome</keyword>
<dbReference type="GO" id="GO:0031419">
    <property type="term" value="F:cobalamin binding"/>
    <property type="evidence" value="ECO:0007669"/>
    <property type="project" value="InterPro"/>
</dbReference>
<dbReference type="OrthoDB" id="9762378at2"/>
<gene>
    <name evidence="2" type="ORF">BST86_05935</name>
</gene>
<dbReference type="AlphaFoldDB" id="A0A2S9WT68"/>
<evidence type="ECO:0000259" key="1">
    <source>
        <dbReference type="Pfam" id="PF01642"/>
    </source>
</evidence>
<accession>A0A2S9WT68</accession>
<dbReference type="Pfam" id="PF01642">
    <property type="entry name" value="MM_CoA_mutase"/>
    <property type="match status" value="1"/>
</dbReference>
<dbReference type="EMBL" id="MQUC01000003">
    <property type="protein sequence ID" value="PRP66674.1"/>
    <property type="molecule type" value="Genomic_DNA"/>
</dbReference>
<dbReference type="InterPro" id="IPR006099">
    <property type="entry name" value="MeMalonylCoA_mutase_a/b_cat"/>
</dbReference>
<dbReference type="PANTHER" id="PTHR48101:SF1">
    <property type="entry name" value="METHYLMALONYL-COA MUTASE, LARGE SUBUNIT"/>
    <property type="match status" value="1"/>
</dbReference>
<name>A0A2S9WT68_9FLAO</name>
<comment type="caution">
    <text evidence="2">The sequence shown here is derived from an EMBL/GenBank/DDBJ whole genome shotgun (WGS) entry which is preliminary data.</text>
</comment>
<dbReference type="GO" id="GO:0016866">
    <property type="term" value="F:intramolecular transferase activity"/>
    <property type="evidence" value="ECO:0007669"/>
    <property type="project" value="InterPro"/>
</dbReference>
<proteinExistence type="predicted"/>
<evidence type="ECO:0000313" key="2">
    <source>
        <dbReference type="EMBL" id="PRP66674.1"/>
    </source>
</evidence>
<organism evidence="2 3">
    <name type="scientific">Nonlabens agnitus</name>
    <dbReference type="NCBI Taxonomy" id="870484"/>
    <lineage>
        <taxon>Bacteria</taxon>
        <taxon>Pseudomonadati</taxon>
        <taxon>Bacteroidota</taxon>
        <taxon>Flavobacteriia</taxon>
        <taxon>Flavobacteriales</taxon>
        <taxon>Flavobacteriaceae</taxon>
        <taxon>Nonlabens</taxon>
    </lineage>
</organism>
<dbReference type="Proteomes" id="UP000239532">
    <property type="component" value="Unassembled WGS sequence"/>
</dbReference>
<dbReference type="RefSeq" id="WP_105982474.1">
    <property type="nucleotide sequence ID" value="NZ_MQUC01000003.1"/>
</dbReference>
<dbReference type="InterPro" id="IPR016176">
    <property type="entry name" value="Cbl-dep_enz_cat"/>
</dbReference>